<dbReference type="SUPFAM" id="SSF88659">
    <property type="entry name" value="Sigma3 and sigma4 domains of RNA polymerase sigma factors"/>
    <property type="match status" value="1"/>
</dbReference>
<reference evidence="7 8" key="1">
    <citation type="submission" date="2020-08" db="EMBL/GenBank/DDBJ databases">
        <title>Genomic Encyclopedia of Type Strains, Phase IV (KMG-V): Genome sequencing to study the core and pangenomes of soil and plant-associated prokaryotes.</title>
        <authorList>
            <person name="Whitman W."/>
        </authorList>
    </citation>
    <scope>NUCLEOTIDE SEQUENCE [LARGE SCALE GENOMIC DNA]</scope>
    <source>
        <strain evidence="7 8">M8UP14</strain>
    </source>
</reference>
<dbReference type="Pfam" id="PF08281">
    <property type="entry name" value="Sigma70_r4_2"/>
    <property type="match status" value="1"/>
</dbReference>
<dbReference type="Gene3D" id="1.10.10.10">
    <property type="entry name" value="Winged helix-like DNA-binding domain superfamily/Winged helix DNA-binding domain"/>
    <property type="match status" value="1"/>
</dbReference>
<evidence type="ECO:0000256" key="2">
    <source>
        <dbReference type="ARBA" id="ARBA00023015"/>
    </source>
</evidence>
<dbReference type="NCBIfam" id="TIGR02937">
    <property type="entry name" value="sigma70-ECF"/>
    <property type="match status" value="1"/>
</dbReference>
<dbReference type="InterPro" id="IPR013324">
    <property type="entry name" value="RNA_pol_sigma_r3/r4-like"/>
</dbReference>
<dbReference type="InterPro" id="IPR013325">
    <property type="entry name" value="RNA_pol_sigma_r2"/>
</dbReference>
<dbReference type="InterPro" id="IPR036388">
    <property type="entry name" value="WH-like_DNA-bd_sf"/>
</dbReference>
<proteinExistence type="inferred from homology"/>
<gene>
    <name evidence="7" type="ORF">HDF16_006377</name>
</gene>
<comment type="similarity">
    <text evidence="1">Belongs to the sigma-70 factor family. ECF subfamily.</text>
</comment>
<dbReference type="InterPro" id="IPR014284">
    <property type="entry name" value="RNA_pol_sigma-70_dom"/>
</dbReference>
<sequence>MSSEAAIYFPNGAVDANAAGDAADQRNRTCEEAGDRFSEFEPTDEQLLSQVGLGSREAIGLLFRRHARAVFHVAHRILRDESEADDLRQEVFLYIVERAELFDPEKGSGASWIRQVTYHRAIDRRRYLNVRQHYTSEEFDERRTPARAVHSTPAALDGKAIRESLREQLTIDQQQTLELHLFEGYTLREISEKSGQTLGNVKHHYYRALERLR</sequence>
<dbReference type="Gene3D" id="1.10.1740.10">
    <property type="match status" value="1"/>
</dbReference>
<evidence type="ECO:0000313" key="8">
    <source>
        <dbReference type="Proteomes" id="UP000540989"/>
    </source>
</evidence>
<dbReference type="GO" id="GO:0003677">
    <property type="term" value="F:DNA binding"/>
    <property type="evidence" value="ECO:0007669"/>
    <property type="project" value="InterPro"/>
</dbReference>
<feature type="domain" description="RNA polymerase sigma-70 region 2" evidence="5">
    <location>
        <begin position="62"/>
        <end position="126"/>
    </location>
</feature>
<dbReference type="InterPro" id="IPR039425">
    <property type="entry name" value="RNA_pol_sigma-70-like"/>
</dbReference>
<dbReference type="InterPro" id="IPR007627">
    <property type="entry name" value="RNA_pol_sigma70_r2"/>
</dbReference>
<evidence type="ECO:0000256" key="4">
    <source>
        <dbReference type="ARBA" id="ARBA00023163"/>
    </source>
</evidence>
<dbReference type="RefSeq" id="WP_184224616.1">
    <property type="nucleotide sequence ID" value="NZ_JACHIP010000065.1"/>
</dbReference>
<keyword evidence="8" id="KW-1185">Reference proteome</keyword>
<protein>
    <submittedName>
        <fullName evidence="7">RNA polymerase sigma-70 factor (ECF subfamily)</fullName>
    </submittedName>
</protein>
<name>A0A7W7ZKL3_9BACT</name>
<dbReference type="PANTHER" id="PTHR43133:SF62">
    <property type="entry name" value="RNA POLYMERASE SIGMA FACTOR SIGZ"/>
    <property type="match status" value="1"/>
</dbReference>
<keyword evidence="2" id="KW-0805">Transcription regulation</keyword>
<evidence type="ECO:0000256" key="3">
    <source>
        <dbReference type="ARBA" id="ARBA00023082"/>
    </source>
</evidence>
<dbReference type="InterPro" id="IPR013249">
    <property type="entry name" value="RNA_pol_sigma70_r4_t2"/>
</dbReference>
<keyword evidence="3" id="KW-0731">Sigma factor</keyword>
<evidence type="ECO:0000259" key="5">
    <source>
        <dbReference type="Pfam" id="PF04542"/>
    </source>
</evidence>
<comment type="caution">
    <text evidence="7">The sequence shown here is derived from an EMBL/GenBank/DDBJ whole genome shotgun (WGS) entry which is preliminary data.</text>
</comment>
<dbReference type="AlphaFoldDB" id="A0A7W7ZKL3"/>
<organism evidence="7 8">
    <name type="scientific">Granulicella aggregans</name>
    <dbReference type="NCBI Taxonomy" id="474949"/>
    <lineage>
        <taxon>Bacteria</taxon>
        <taxon>Pseudomonadati</taxon>
        <taxon>Acidobacteriota</taxon>
        <taxon>Terriglobia</taxon>
        <taxon>Terriglobales</taxon>
        <taxon>Acidobacteriaceae</taxon>
        <taxon>Granulicella</taxon>
    </lineage>
</organism>
<evidence type="ECO:0000259" key="6">
    <source>
        <dbReference type="Pfam" id="PF08281"/>
    </source>
</evidence>
<dbReference type="PANTHER" id="PTHR43133">
    <property type="entry name" value="RNA POLYMERASE ECF-TYPE SIGMA FACTO"/>
    <property type="match status" value="1"/>
</dbReference>
<dbReference type="EMBL" id="JACHIP010000065">
    <property type="protein sequence ID" value="MBB5061641.1"/>
    <property type="molecule type" value="Genomic_DNA"/>
</dbReference>
<dbReference type="SUPFAM" id="SSF88946">
    <property type="entry name" value="Sigma2 domain of RNA polymerase sigma factors"/>
    <property type="match status" value="1"/>
</dbReference>
<feature type="domain" description="RNA polymerase sigma factor 70 region 4 type 2" evidence="6">
    <location>
        <begin position="167"/>
        <end position="212"/>
    </location>
</feature>
<evidence type="ECO:0000313" key="7">
    <source>
        <dbReference type="EMBL" id="MBB5061641.1"/>
    </source>
</evidence>
<evidence type="ECO:0000256" key="1">
    <source>
        <dbReference type="ARBA" id="ARBA00010641"/>
    </source>
</evidence>
<feature type="non-terminal residue" evidence="7">
    <location>
        <position position="213"/>
    </location>
</feature>
<keyword evidence="4" id="KW-0804">Transcription</keyword>
<accession>A0A7W7ZKL3</accession>
<dbReference type="GO" id="GO:0016987">
    <property type="term" value="F:sigma factor activity"/>
    <property type="evidence" value="ECO:0007669"/>
    <property type="project" value="UniProtKB-KW"/>
</dbReference>
<dbReference type="Proteomes" id="UP000540989">
    <property type="component" value="Unassembled WGS sequence"/>
</dbReference>
<dbReference type="GO" id="GO:0006352">
    <property type="term" value="P:DNA-templated transcription initiation"/>
    <property type="evidence" value="ECO:0007669"/>
    <property type="project" value="InterPro"/>
</dbReference>
<dbReference type="Pfam" id="PF04542">
    <property type="entry name" value="Sigma70_r2"/>
    <property type="match status" value="1"/>
</dbReference>